<dbReference type="Proteomes" id="UP001057291">
    <property type="component" value="Unassembled WGS sequence"/>
</dbReference>
<sequence>MEQQTILTVSDVTRYIKMMFDQDDRLRDCWVRGEISNFTHHSSGHMYFTLKDSGSRLKSIMFKSANRSLTFLPKDGMKVIVRGYVSVFERDGQYQFYVEEMQPDGLGALYLAFQQLKERLEQEGLFAPERKRPLPAFPRTIGVITSPTGAAVRDIITTIRRRYPVAHVILHPVLVQGPEAAPSIALAIQTMNALAEVDVLIVGRGGGSLEELWAFNEEVVARAIFASKIPVISAVGHETDFTIADFVADVRAATPTAAAELAVPHLGELTRHVYQLEERLTNAMIGTIRESKRRLERIEQSTVFLRPKQTIAQKRQWVDHLENELELRLTRLTGSRARKLAEWTGRLQAVSPVERLKRMEQQLQFAAGRLQTVMAAQLEKENHCYERLLDKMQAYSPLLVMKRGYALVYRQDGKERKLIRSLHDVQLGDLVQVRLHDGHVDCHVWGLEEAVNDSEK</sequence>
<reference evidence="9" key="1">
    <citation type="journal article" date="2023" name="Int. J. Syst. Evol. Microbiol.">
        <title>Collibacillus ludicampi gen. nov., sp. nov., a new soil bacterium of the family Alicyclobacillaceae.</title>
        <authorList>
            <person name="Jojima T."/>
            <person name="Ioku Y."/>
            <person name="Fukuta Y."/>
            <person name="Shirasaka N."/>
            <person name="Matsumura Y."/>
            <person name="Mori M."/>
        </authorList>
    </citation>
    <scope>NUCLEOTIDE SEQUENCE</scope>
    <source>
        <strain evidence="9">TP075</strain>
    </source>
</reference>
<comment type="subcellular location">
    <subcellularLocation>
        <location evidence="5 6">Cytoplasm</location>
    </subcellularLocation>
</comment>
<comment type="similarity">
    <text evidence="5 6">Belongs to the XseA family.</text>
</comment>
<dbReference type="GO" id="GO:0009318">
    <property type="term" value="C:exodeoxyribonuclease VII complex"/>
    <property type="evidence" value="ECO:0007669"/>
    <property type="project" value="UniProtKB-UniRule"/>
</dbReference>
<dbReference type="Pfam" id="PF02601">
    <property type="entry name" value="Exonuc_VII_L"/>
    <property type="match status" value="1"/>
</dbReference>
<dbReference type="RefSeq" id="WP_282197821.1">
    <property type="nucleotide sequence ID" value="NZ_BOQE01000001.1"/>
</dbReference>
<dbReference type="PANTHER" id="PTHR30008:SF0">
    <property type="entry name" value="EXODEOXYRIBONUCLEASE 7 LARGE SUBUNIT"/>
    <property type="match status" value="1"/>
</dbReference>
<dbReference type="HAMAP" id="MF_00378">
    <property type="entry name" value="Exonuc_7_L"/>
    <property type="match status" value="1"/>
</dbReference>
<feature type="domain" description="OB-fold nucleic acid binding" evidence="8">
    <location>
        <begin position="7"/>
        <end position="102"/>
    </location>
</feature>
<evidence type="ECO:0000256" key="6">
    <source>
        <dbReference type="RuleBase" id="RU004355"/>
    </source>
</evidence>
<evidence type="ECO:0000256" key="2">
    <source>
        <dbReference type="ARBA" id="ARBA00022722"/>
    </source>
</evidence>
<dbReference type="GO" id="GO:0005737">
    <property type="term" value="C:cytoplasm"/>
    <property type="evidence" value="ECO:0007669"/>
    <property type="project" value="UniProtKB-SubCell"/>
</dbReference>
<organism evidence="9 10">
    <name type="scientific">Collibacillus ludicampi</name>
    <dbReference type="NCBI Taxonomy" id="2771369"/>
    <lineage>
        <taxon>Bacteria</taxon>
        <taxon>Bacillati</taxon>
        <taxon>Bacillota</taxon>
        <taxon>Bacilli</taxon>
        <taxon>Bacillales</taxon>
        <taxon>Alicyclobacillaceae</taxon>
        <taxon>Collibacillus</taxon>
    </lineage>
</organism>
<keyword evidence="3 5" id="KW-0378">Hydrolase</keyword>
<dbReference type="Pfam" id="PF13742">
    <property type="entry name" value="tRNA_anti_2"/>
    <property type="match status" value="1"/>
</dbReference>
<dbReference type="GO" id="GO:0008855">
    <property type="term" value="F:exodeoxyribonuclease VII activity"/>
    <property type="evidence" value="ECO:0007669"/>
    <property type="project" value="UniProtKB-UniRule"/>
</dbReference>
<dbReference type="InterPro" id="IPR025824">
    <property type="entry name" value="OB-fold_nuc-bd_dom"/>
</dbReference>
<comment type="function">
    <text evidence="5">Bidirectionally degrades single-stranded DNA into large acid-insoluble oligonucleotides, which are then degraded further into small acid-soluble oligonucleotides.</text>
</comment>
<evidence type="ECO:0000259" key="7">
    <source>
        <dbReference type="Pfam" id="PF02601"/>
    </source>
</evidence>
<proteinExistence type="inferred from homology"/>
<evidence type="ECO:0000313" key="10">
    <source>
        <dbReference type="Proteomes" id="UP001057291"/>
    </source>
</evidence>
<dbReference type="InterPro" id="IPR020579">
    <property type="entry name" value="Exonuc_VII_lsu_C"/>
</dbReference>
<dbReference type="PANTHER" id="PTHR30008">
    <property type="entry name" value="EXODEOXYRIBONUCLEASE 7 LARGE SUBUNIT"/>
    <property type="match status" value="1"/>
</dbReference>
<keyword evidence="1 5" id="KW-0963">Cytoplasm</keyword>
<keyword evidence="2 5" id="KW-0540">Nuclease</keyword>
<comment type="subunit">
    <text evidence="5">Heterooligomer composed of large and small subunits.</text>
</comment>
<dbReference type="InterPro" id="IPR003753">
    <property type="entry name" value="Exonuc_VII_L"/>
</dbReference>
<dbReference type="EMBL" id="BOQE01000001">
    <property type="protein sequence ID" value="GIM44548.1"/>
    <property type="molecule type" value="Genomic_DNA"/>
</dbReference>
<dbReference type="NCBIfam" id="TIGR00237">
    <property type="entry name" value="xseA"/>
    <property type="match status" value="1"/>
</dbReference>
<keyword evidence="10" id="KW-1185">Reference proteome</keyword>
<name>A0AAV4LA40_9BACL</name>
<evidence type="ECO:0000256" key="1">
    <source>
        <dbReference type="ARBA" id="ARBA00022490"/>
    </source>
</evidence>
<accession>A0AAV4LA40</accession>
<evidence type="ECO:0000256" key="3">
    <source>
        <dbReference type="ARBA" id="ARBA00022801"/>
    </source>
</evidence>
<dbReference type="EC" id="3.1.11.6" evidence="5"/>
<keyword evidence="4 5" id="KW-0269">Exonuclease</keyword>
<evidence type="ECO:0000256" key="5">
    <source>
        <dbReference type="HAMAP-Rule" id="MF_00378"/>
    </source>
</evidence>
<feature type="domain" description="Exonuclease VII large subunit C-terminal" evidence="7">
    <location>
        <begin position="125"/>
        <end position="442"/>
    </location>
</feature>
<dbReference type="GO" id="GO:0003676">
    <property type="term" value="F:nucleic acid binding"/>
    <property type="evidence" value="ECO:0007669"/>
    <property type="project" value="InterPro"/>
</dbReference>
<comment type="caution">
    <text evidence="9">The sequence shown here is derived from an EMBL/GenBank/DDBJ whole genome shotgun (WGS) entry which is preliminary data.</text>
</comment>
<gene>
    <name evidence="5 9" type="primary">xseA</name>
    <name evidence="9" type="ORF">DNHGIG_00970</name>
</gene>
<comment type="catalytic activity">
    <reaction evidence="5 6">
        <text>Exonucleolytic cleavage in either 5'- to 3'- or 3'- to 5'-direction to yield nucleoside 5'-phosphates.</text>
        <dbReference type="EC" id="3.1.11.6"/>
    </reaction>
</comment>
<dbReference type="CDD" id="cd04489">
    <property type="entry name" value="ExoVII_LU_OBF"/>
    <property type="match status" value="1"/>
</dbReference>
<dbReference type="AlphaFoldDB" id="A0AAV4LA40"/>
<protein>
    <recommendedName>
        <fullName evidence="5">Exodeoxyribonuclease 7 large subunit</fullName>
        <ecNumber evidence="5">3.1.11.6</ecNumber>
    </recommendedName>
    <alternativeName>
        <fullName evidence="5">Exodeoxyribonuclease VII large subunit</fullName>
        <shortName evidence="5">Exonuclease VII large subunit</shortName>
    </alternativeName>
</protein>
<dbReference type="GO" id="GO:0006308">
    <property type="term" value="P:DNA catabolic process"/>
    <property type="evidence" value="ECO:0007669"/>
    <property type="project" value="UniProtKB-UniRule"/>
</dbReference>
<evidence type="ECO:0000256" key="4">
    <source>
        <dbReference type="ARBA" id="ARBA00022839"/>
    </source>
</evidence>
<evidence type="ECO:0000259" key="8">
    <source>
        <dbReference type="Pfam" id="PF13742"/>
    </source>
</evidence>
<evidence type="ECO:0000313" key="9">
    <source>
        <dbReference type="EMBL" id="GIM44548.1"/>
    </source>
</evidence>